<dbReference type="InterPro" id="IPR017871">
    <property type="entry name" value="ABC_transporter-like_CS"/>
</dbReference>
<evidence type="ECO:0008006" key="13">
    <source>
        <dbReference type="Google" id="ProtNLM"/>
    </source>
</evidence>
<sequence length="623" mass="71510">MERYKTEVKFSFLIFYGIIKIRAKRVLFFMQNKEKDYSNLRIKLVLKYYWEIIRQYKVSFFTVIIFTIIYSSLSVYIPLQYLKLWDVLITNNFSVVSVAKSIVIFILILNLLSWVIRRISGFCLAYFESHVKAGLREQAFSYMIGHSHSFFANNFSGSLTQKIAKYANAFEKLTDKMSQDGLPLFIRSVGTVIAIYTLLPKYAYILGIFCVVFLVTAFIYTRFKLKYDVIASIADSKTTGVLADAIGNHSSIQFFTGYKYEKKYAGGVIEEQQKATIFNWYLWEGLTVIQSFYLIITEFIIFWVAIGDWQISLITLPVMILLQTYFVRLGENLWSFASIIRNYYDSFANAQEMALIFDTSYEILDEVKEVAKDIKGEVVFDKVTYIYKNNNTKVLDDFSLTIPASQKIAIVGSSGAGKTTFVRLLMRLFDLTDGQITIDNIDISEISQENLREQIAFVPQDPVLFHRTLMENIRYGRRDATDEEVLVAAHLAHCDDFIEQLPLKYETYVGERGIKLSGGERQRVAIARAILKNAPILILDEATSSLDSHSESLIQDALVKLIKGKTTIVIAHRLSTIRQMDRIIVLDKGKIIEDGTHEELLNKESGLYKKLWDLQAGGFKNII</sequence>
<dbReference type="Pfam" id="PF00664">
    <property type="entry name" value="ABC_membrane"/>
    <property type="match status" value="1"/>
</dbReference>
<dbReference type="InterPro" id="IPR039421">
    <property type="entry name" value="Type_1_exporter"/>
</dbReference>
<feature type="transmembrane region" description="Helical" evidence="8">
    <location>
        <begin position="205"/>
        <end position="223"/>
    </location>
</feature>
<evidence type="ECO:0000256" key="5">
    <source>
        <dbReference type="ARBA" id="ARBA00022840"/>
    </source>
</evidence>
<evidence type="ECO:0000256" key="2">
    <source>
        <dbReference type="ARBA" id="ARBA00022448"/>
    </source>
</evidence>
<accession>A0A2H0CG12</accession>
<dbReference type="GO" id="GO:0016887">
    <property type="term" value="F:ATP hydrolysis activity"/>
    <property type="evidence" value="ECO:0007669"/>
    <property type="project" value="InterPro"/>
</dbReference>
<comment type="caution">
    <text evidence="11">The sequence shown here is derived from an EMBL/GenBank/DDBJ whole genome shotgun (WGS) entry which is preliminary data.</text>
</comment>
<dbReference type="SUPFAM" id="SSF52540">
    <property type="entry name" value="P-loop containing nucleoside triphosphate hydrolases"/>
    <property type="match status" value="1"/>
</dbReference>
<evidence type="ECO:0000256" key="4">
    <source>
        <dbReference type="ARBA" id="ARBA00022741"/>
    </source>
</evidence>
<dbReference type="FunFam" id="3.40.50.300:FF:000287">
    <property type="entry name" value="Multidrug ABC transporter ATP-binding protein"/>
    <property type="match status" value="1"/>
</dbReference>
<keyword evidence="7 8" id="KW-0472">Membrane</keyword>
<keyword evidence="6 8" id="KW-1133">Transmembrane helix</keyword>
<gene>
    <name evidence="11" type="ORF">COW91_02565</name>
</gene>
<dbReference type="PANTHER" id="PTHR43394:SF1">
    <property type="entry name" value="ATP-BINDING CASSETTE SUB-FAMILY B MEMBER 10, MITOCHONDRIAL"/>
    <property type="match status" value="1"/>
</dbReference>
<evidence type="ECO:0000256" key="1">
    <source>
        <dbReference type="ARBA" id="ARBA00004651"/>
    </source>
</evidence>
<dbReference type="InterPro" id="IPR011527">
    <property type="entry name" value="ABC1_TM_dom"/>
</dbReference>
<protein>
    <recommendedName>
        <fullName evidence="13">ABC transporter ATP-binding protein</fullName>
    </recommendedName>
</protein>
<evidence type="ECO:0000256" key="3">
    <source>
        <dbReference type="ARBA" id="ARBA00022692"/>
    </source>
</evidence>
<keyword evidence="2" id="KW-0813">Transport</keyword>
<dbReference type="PROSITE" id="PS50893">
    <property type="entry name" value="ABC_TRANSPORTER_2"/>
    <property type="match status" value="1"/>
</dbReference>
<organism evidence="11 12">
    <name type="scientific">Candidatus Nomurabacteria bacterium CG22_combo_CG10-13_8_21_14_all_32_8</name>
    <dbReference type="NCBI Taxonomy" id="1974732"/>
    <lineage>
        <taxon>Bacteria</taxon>
        <taxon>Candidatus Nomuraibacteriota</taxon>
    </lineage>
</organism>
<feature type="transmembrane region" description="Helical" evidence="8">
    <location>
        <begin position="182"/>
        <end position="199"/>
    </location>
</feature>
<keyword evidence="3 8" id="KW-0812">Transmembrane</keyword>
<dbReference type="PROSITE" id="PS50929">
    <property type="entry name" value="ABC_TM1F"/>
    <property type="match status" value="1"/>
</dbReference>
<evidence type="ECO:0000259" key="10">
    <source>
        <dbReference type="PROSITE" id="PS50929"/>
    </source>
</evidence>
<keyword evidence="4" id="KW-0547">Nucleotide-binding</keyword>
<dbReference type="SMART" id="SM00382">
    <property type="entry name" value="AAA"/>
    <property type="match status" value="1"/>
</dbReference>
<evidence type="ECO:0000259" key="9">
    <source>
        <dbReference type="PROSITE" id="PS50893"/>
    </source>
</evidence>
<dbReference type="Proteomes" id="UP000229176">
    <property type="component" value="Unassembled WGS sequence"/>
</dbReference>
<dbReference type="Gene3D" id="1.20.1560.10">
    <property type="entry name" value="ABC transporter type 1, transmembrane domain"/>
    <property type="match status" value="1"/>
</dbReference>
<proteinExistence type="predicted"/>
<evidence type="ECO:0000256" key="6">
    <source>
        <dbReference type="ARBA" id="ARBA00022989"/>
    </source>
</evidence>
<dbReference type="GO" id="GO:0005524">
    <property type="term" value="F:ATP binding"/>
    <property type="evidence" value="ECO:0007669"/>
    <property type="project" value="UniProtKB-KW"/>
</dbReference>
<feature type="transmembrane region" description="Helical" evidence="8">
    <location>
        <begin position="309"/>
        <end position="327"/>
    </location>
</feature>
<dbReference type="SUPFAM" id="SSF90123">
    <property type="entry name" value="ABC transporter transmembrane region"/>
    <property type="match status" value="1"/>
</dbReference>
<dbReference type="PROSITE" id="PS00211">
    <property type="entry name" value="ABC_TRANSPORTER_1"/>
    <property type="match status" value="1"/>
</dbReference>
<dbReference type="GO" id="GO:0005886">
    <property type="term" value="C:plasma membrane"/>
    <property type="evidence" value="ECO:0007669"/>
    <property type="project" value="UniProtKB-SubCell"/>
</dbReference>
<dbReference type="InterPro" id="IPR003593">
    <property type="entry name" value="AAA+_ATPase"/>
</dbReference>
<comment type="subcellular location">
    <subcellularLocation>
        <location evidence="1">Cell membrane</location>
        <topology evidence="1">Multi-pass membrane protein</topology>
    </subcellularLocation>
</comment>
<dbReference type="EMBL" id="PCTI01000042">
    <property type="protein sequence ID" value="PIP68856.1"/>
    <property type="molecule type" value="Genomic_DNA"/>
</dbReference>
<evidence type="ECO:0000313" key="12">
    <source>
        <dbReference type="Proteomes" id="UP000229176"/>
    </source>
</evidence>
<feature type="domain" description="ABC transporter" evidence="9">
    <location>
        <begin position="378"/>
        <end position="613"/>
    </location>
</feature>
<dbReference type="PANTHER" id="PTHR43394">
    <property type="entry name" value="ATP-DEPENDENT PERMEASE MDL1, MITOCHONDRIAL"/>
    <property type="match status" value="1"/>
</dbReference>
<feature type="transmembrane region" description="Helical" evidence="8">
    <location>
        <begin position="97"/>
        <end position="116"/>
    </location>
</feature>
<dbReference type="Gene3D" id="3.40.50.300">
    <property type="entry name" value="P-loop containing nucleotide triphosphate hydrolases"/>
    <property type="match status" value="1"/>
</dbReference>
<dbReference type="AlphaFoldDB" id="A0A2H0CG12"/>
<reference evidence="11 12" key="1">
    <citation type="submission" date="2017-09" db="EMBL/GenBank/DDBJ databases">
        <title>Depth-based differentiation of microbial function through sediment-hosted aquifers and enrichment of novel symbionts in the deep terrestrial subsurface.</title>
        <authorList>
            <person name="Probst A.J."/>
            <person name="Ladd B."/>
            <person name="Jarett J.K."/>
            <person name="Geller-Mcgrath D.E."/>
            <person name="Sieber C.M."/>
            <person name="Emerson J.B."/>
            <person name="Anantharaman K."/>
            <person name="Thomas B.C."/>
            <person name="Malmstrom R."/>
            <person name="Stieglmeier M."/>
            <person name="Klingl A."/>
            <person name="Woyke T."/>
            <person name="Ryan C.M."/>
            <person name="Banfield J.F."/>
        </authorList>
    </citation>
    <scope>NUCLEOTIDE SEQUENCE [LARGE SCALE GENOMIC DNA]</scope>
    <source>
        <strain evidence="11">CG22_combo_CG10-13_8_21_14_all_32_8</strain>
    </source>
</reference>
<feature type="domain" description="ABC transmembrane type-1" evidence="10">
    <location>
        <begin position="61"/>
        <end position="345"/>
    </location>
</feature>
<dbReference type="InterPro" id="IPR027417">
    <property type="entry name" value="P-loop_NTPase"/>
</dbReference>
<evidence type="ECO:0000256" key="7">
    <source>
        <dbReference type="ARBA" id="ARBA00023136"/>
    </source>
</evidence>
<evidence type="ECO:0000256" key="8">
    <source>
        <dbReference type="SAM" id="Phobius"/>
    </source>
</evidence>
<dbReference type="InterPro" id="IPR036640">
    <property type="entry name" value="ABC1_TM_sf"/>
</dbReference>
<name>A0A2H0CG12_9BACT</name>
<feature type="transmembrane region" description="Helical" evidence="8">
    <location>
        <begin position="58"/>
        <end position="77"/>
    </location>
</feature>
<dbReference type="InterPro" id="IPR003439">
    <property type="entry name" value="ABC_transporter-like_ATP-bd"/>
</dbReference>
<evidence type="ECO:0000313" key="11">
    <source>
        <dbReference type="EMBL" id="PIP68856.1"/>
    </source>
</evidence>
<dbReference type="Pfam" id="PF00005">
    <property type="entry name" value="ABC_tran"/>
    <property type="match status" value="1"/>
</dbReference>
<dbReference type="GO" id="GO:0015421">
    <property type="term" value="F:ABC-type oligopeptide transporter activity"/>
    <property type="evidence" value="ECO:0007669"/>
    <property type="project" value="TreeGrafter"/>
</dbReference>
<keyword evidence="5" id="KW-0067">ATP-binding</keyword>